<evidence type="ECO:0000313" key="5">
    <source>
        <dbReference type="EMBL" id="RRB15053.1"/>
    </source>
</evidence>
<evidence type="ECO:0000313" key="6">
    <source>
        <dbReference type="Proteomes" id="UP000274271"/>
    </source>
</evidence>
<reference evidence="5 6" key="1">
    <citation type="submission" date="2018-11" db="EMBL/GenBank/DDBJ databases">
        <authorList>
            <person name="Zhou Z."/>
            <person name="Wang G."/>
        </authorList>
    </citation>
    <scope>NUCLEOTIDE SEQUENCE [LARGE SCALE GENOMIC DNA]</scope>
    <source>
        <strain evidence="5 6">KCTC42998</strain>
    </source>
</reference>
<feature type="signal peptide" evidence="3">
    <location>
        <begin position="1"/>
        <end position="19"/>
    </location>
</feature>
<dbReference type="NCBIfam" id="NF045579">
    <property type="entry name" value="rhamnoside_JR"/>
    <property type="match status" value="1"/>
</dbReference>
<dbReference type="OrthoDB" id="9761519at2"/>
<comment type="caution">
    <text evidence="5">The sequence shown here is derived from an EMBL/GenBank/DDBJ whole genome shotgun (WGS) entry which is preliminary data.</text>
</comment>
<keyword evidence="1 3" id="KW-0732">Signal</keyword>
<dbReference type="InterPro" id="IPR054593">
    <property type="entry name" value="Beta-mannosidase-like_N2"/>
</dbReference>
<feature type="chain" id="PRO_5018325449" description="Beta-mannosidase-like galactose-binding domain-containing protein" evidence="3">
    <location>
        <begin position="20"/>
        <end position="941"/>
    </location>
</feature>
<accession>A0A3P1CP09</accession>
<dbReference type="SUPFAM" id="SSF49785">
    <property type="entry name" value="Galactose-binding domain-like"/>
    <property type="match status" value="1"/>
</dbReference>
<name>A0A3P1CP09_9BACT</name>
<protein>
    <recommendedName>
        <fullName evidence="4">Beta-mannosidase-like galactose-binding domain-containing protein</fullName>
    </recommendedName>
</protein>
<sequence>MKVVLLFCILTVFSFPLKAQPASYASIREGFKNPPTQARPKVYWWWLNGNVDTVRLKEELNAMKTAGIGGVDIFEIGVPPYNNPNDMVKAGPAFMGTESLKAIEIAIREATRLKLEVGLNLASSWNAGGSWITPQHAAKSIYVSKTTVDGATQKPIRLFFPEISKTDAKGKPVFIEFGADGKPVFHQEIAVIALPAGDKTGFLDTTKIISLSRYFDPKTETLNGPIPSGKWEIHRYVCASSGEPLKLPSPNSKGPIIDHFDSTATRAHFMYFINRLKPLFGDFSKTTLKTLYLASYEATGFVWTPSLPAEFFQLNGYAIDKFLPVLFDKTLLNPETTAQFQQDYNRTLSELMIRNHYGKGKEIANRYGLKLTSEAGGPGPPLHNVPVETLKALGALDVPRGEFWSRYQYLDADSVDIMWLVKEIAAAAHIYKRQLIEEESFTSFHHWQEGPFDLKSIADRAFCEGMNRVVIHGFSHNPTGTGFPGIVYGAGTHFNTKQTWWPKIKPFTDYLGRISHVLQNTQFVADVVYYYGDKVPNFVSPKNTRFRVGPGYDYEVINTDILLNDLTVKNGKLALSNGATFSILALGNTDQLSPKIIDKLRALAKQGAVVSGKGFSNETASNLLKNRGINPDFSHTNAASSALDYVHYRQQDTDYYLVRNTTDQWITQNLSFRQTGKIPEVWDPVTGKIAPVSIYNQEKQHLRLPLSLPPYGSYFVVFKKGTSKTHYTGLVETNGKLPTLDYTPTGIRFPESGTVELTNVTNRPSRITTSISSQPIAGSWQLTFPKNWGAPASVTLPELISWTESEEPGIRYFSGIGTYQKTFQFSAKFDSLRNERVFLNLGNVSELADVWLNGQHLGICWAEPHRFDITNFVKSGQNTLKIEVANTWSNRLTGDAITGEKFTNTNIAIGYKGTPWKQVPLIESGLLGPVTIQTIKTQSVK</sequence>
<evidence type="ECO:0000256" key="1">
    <source>
        <dbReference type="ARBA" id="ARBA00022729"/>
    </source>
</evidence>
<dbReference type="PANTHER" id="PTHR43817:SF1">
    <property type="entry name" value="HYDROLASE, FAMILY 43, PUTATIVE (AFU_ORTHOLOGUE AFUA_3G01660)-RELATED"/>
    <property type="match status" value="1"/>
</dbReference>
<keyword evidence="6" id="KW-1185">Reference proteome</keyword>
<dbReference type="AlphaFoldDB" id="A0A3P1CP09"/>
<dbReference type="InterPro" id="IPR008979">
    <property type="entry name" value="Galactose-bd-like_sf"/>
</dbReference>
<dbReference type="PANTHER" id="PTHR43817">
    <property type="entry name" value="GLYCOSYL HYDROLASE"/>
    <property type="match status" value="1"/>
</dbReference>
<feature type="domain" description="Beta-mannosidase-like galactose-binding" evidence="4">
    <location>
        <begin position="818"/>
        <end position="893"/>
    </location>
</feature>
<dbReference type="Proteomes" id="UP000274271">
    <property type="component" value="Unassembled WGS sequence"/>
</dbReference>
<dbReference type="Gene3D" id="2.60.120.260">
    <property type="entry name" value="Galactose-binding domain-like"/>
    <property type="match status" value="1"/>
</dbReference>
<evidence type="ECO:0000256" key="2">
    <source>
        <dbReference type="ARBA" id="ARBA00022801"/>
    </source>
</evidence>
<evidence type="ECO:0000259" key="4">
    <source>
        <dbReference type="Pfam" id="PF22666"/>
    </source>
</evidence>
<dbReference type="RefSeq" id="WP_124906655.1">
    <property type="nucleotide sequence ID" value="NZ_RQJP01000002.1"/>
</dbReference>
<dbReference type="GO" id="GO:0004553">
    <property type="term" value="F:hydrolase activity, hydrolyzing O-glycosyl compounds"/>
    <property type="evidence" value="ECO:0007669"/>
    <property type="project" value="UniProtKB-ARBA"/>
</dbReference>
<evidence type="ECO:0000256" key="3">
    <source>
        <dbReference type="SAM" id="SignalP"/>
    </source>
</evidence>
<proteinExistence type="predicted"/>
<keyword evidence="2" id="KW-0378">Hydrolase</keyword>
<gene>
    <name evidence="5" type="ORF">EHT87_10890</name>
</gene>
<dbReference type="EMBL" id="RQJP01000002">
    <property type="protein sequence ID" value="RRB15053.1"/>
    <property type="molecule type" value="Genomic_DNA"/>
</dbReference>
<dbReference type="Pfam" id="PF17132">
    <property type="entry name" value="Glyco_hydro_106"/>
    <property type="match status" value="2"/>
</dbReference>
<dbReference type="Pfam" id="PF22666">
    <property type="entry name" value="Glyco_hydro_2_N2"/>
    <property type="match status" value="1"/>
</dbReference>
<organism evidence="5 6">
    <name type="scientific">Larkinella knui</name>
    <dbReference type="NCBI Taxonomy" id="2025310"/>
    <lineage>
        <taxon>Bacteria</taxon>
        <taxon>Pseudomonadati</taxon>
        <taxon>Bacteroidota</taxon>
        <taxon>Cytophagia</taxon>
        <taxon>Cytophagales</taxon>
        <taxon>Spirosomataceae</taxon>
        <taxon>Larkinella</taxon>
    </lineage>
</organism>